<evidence type="ECO:0000256" key="7">
    <source>
        <dbReference type="ARBA" id="ARBA00023010"/>
    </source>
</evidence>
<dbReference type="GO" id="GO:0008320">
    <property type="term" value="F:protein transmembrane transporter activity"/>
    <property type="evidence" value="ECO:0007669"/>
    <property type="project" value="UniProtKB-UniRule"/>
</dbReference>
<keyword evidence="5 9" id="KW-0653">Protein transport</keyword>
<proteinExistence type="inferred from homology"/>
<dbReference type="Proteomes" id="UP000586042">
    <property type="component" value="Unassembled WGS sequence"/>
</dbReference>
<keyword evidence="2 9" id="KW-0813">Transport</keyword>
<dbReference type="GO" id="GO:0043953">
    <property type="term" value="P:protein transport by the Tat complex"/>
    <property type="evidence" value="ECO:0007669"/>
    <property type="project" value="UniProtKB-UniRule"/>
</dbReference>
<gene>
    <name evidence="9" type="primary">tatA</name>
    <name evidence="10" type="ORF">HTZ77_00525</name>
</gene>
<keyword evidence="7 9" id="KW-0811">Translocation</keyword>
<evidence type="ECO:0000256" key="2">
    <source>
        <dbReference type="ARBA" id="ARBA00022448"/>
    </source>
</evidence>
<dbReference type="InterPro" id="IPR003369">
    <property type="entry name" value="TatA/B/E"/>
</dbReference>
<dbReference type="RefSeq" id="WP_175587417.1">
    <property type="nucleotide sequence ID" value="NZ_JABWGN010000001.1"/>
</dbReference>
<dbReference type="InterPro" id="IPR006312">
    <property type="entry name" value="TatA/E"/>
</dbReference>
<accession>A0A7Y6I1E1</accession>
<evidence type="ECO:0000313" key="11">
    <source>
        <dbReference type="Proteomes" id="UP000586042"/>
    </source>
</evidence>
<keyword evidence="11" id="KW-1185">Reference proteome</keyword>
<comment type="similarity">
    <text evidence="9">Belongs to the TatA/E family.</text>
</comment>
<evidence type="ECO:0000256" key="9">
    <source>
        <dbReference type="HAMAP-Rule" id="MF_00236"/>
    </source>
</evidence>
<dbReference type="PANTHER" id="PTHR42982:SF8">
    <property type="entry name" value="SEC-INDEPENDENT PROTEIN TRANSLOCASE PROTEIN TATA"/>
    <property type="match status" value="1"/>
</dbReference>
<dbReference type="GO" id="GO:0033281">
    <property type="term" value="C:TAT protein transport complex"/>
    <property type="evidence" value="ECO:0007669"/>
    <property type="project" value="UniProtKB-UniRule"/>
</dbReference>
<comment type="subcellular location">
    <subcellularLocation>
        <location evidence="1 9">Cell membrane</location>
        <topology evidence="1 9">Single-pass membrane protein</topology>
    </subcellularLocation>
</comment>
<evidence type="ECO:0000313" key="10">
    <source>
        <dbReference type="EMBL" id="NUW29922.1"/>
    </source>
</evidence>
<protein>
    <recommendedName>
        <fullName evidence="9">Sec-independent protein translocase protein TatA</fullName>
    </recommendedName>
</protein>
<dbReference type="Gene3D" id="1.20.5.3310">
    <property type="match status" value="1"/>
</dbReference>
<evidence type="ECO:0000256" key="5">
    <source>
        <dbReference type="ARBA" id="ARBA00022927"/>
    </source>
</evidence>
<dbReference type="EMBL" id="JABWGN010000001">
    <property type="protein sequence ID" value="NUW29922.1"/>
    <property type="molecule type" value="Genomic_DNA"/>
</dbReference>
<dbReference type="PANTHER" id="PTHR42982">
    <property type="entry name" value="SEC-INDEPENDENT PROTEIN TRANSLOCASE PROTEIN TATA"/>
    <property type="match status" value="1"/>
</dbReference>
<organism evidence="10 11">
    <name type="scientific">Nonomuraea montanisoli</name>
    <dbReference type="NCBI Taxonomy" id="2741721"/>
    <lineage>
        <taxon>Bacteria</taxon>
        <taxon>Bacillati</taxon>
        <taxon>Actinomycetota</taxon>
        <taxon>Actinomycetes</taxon>
        <taxon>Streptosporangiales</taxon>
        <taxon>Streptosporangiaceae</taxon>
        <taxon>Nonomuraea</taxon>
    </lineage>
</organism>
<keyword evidence="4 9" id="KW-0812">Transmembrane</keyword>
<keyword evidence="3 9" id="KW-1003">Cell membrane</keyword>
<comment type="subunit">
    <text evidence="9">The Tat system comprises two distinct complexes: a TatABC complex, containing multiple copies of TatA, TatB and TatC subunits, and a separate TatA complex, containing only TatA subunits. Substrates initially bind to the TatABC complex, which probably triggers association of the separate TatA complex to form the active translocon.</text>
</comment>
<evidence type="ECO:0000256" key="1">
    <source>
        <dbReference type="ARBA" id="ARBA00004162"/>
    </source>
</evidence>
<name>A0A7Y6I1E1_9ACTN</name>
<dbReference type="AlphaFoldDB" id="A0A7Y6I1E1"/>
<evidence type="ECO:0000256" key="4">
    <source>
        <dbReference type="ARBA" id="ARBA00022692"/>
    </source>
</evidence>
<sequence length="86" mass="9561">MENLGIGELLVIGLVLFMLFGSKKLPDVARSIGRSLRVFRAEAAKPYEEDPEPEVAPSPEEQARLLEERAARLRAEAARARRDETG</sequence>
<evidence type="ECO:0000256" key="8">
    <source>
        <dbReference type="ARBA" id="ARBA00023136"/>
    </source>
</evidence>
<comment type="function">
    <text evidence="9">Part of the twin-arginine translocation (Tat) system that transports large folded proteins containing a characteristic twin-arginine motif in their signal peptide across membranes. TatA could form the protein-conducting channel of the Tat system.</text>
</comment>
<reference evidence="10 11" key="1">
    <citation type="submission" date="2020-06" db="EMBL/GenBank/DDBJ databases">
        <title>Nonomuraea sp. SMC257, a novel actinomycete isolated from soil.</title>
        <authorList>
            <person name="Chanama M."/>
        </authorList>
    </citation>
    <scope>NUCLEOTIDE SEQUENCE [LARGE SCALE GENOMIC DNA]</scope>
    <source>
        <strain evidence="10 11">SMC257</strain>
    </source>
</reference>
<dbReference type="HAMAP" id="MF_00236">
    <property type="entry name" value="TatA_E"/>
    <property type="match status" value="1"/>
</dbReference>
<keyword evidence="8 9" id="KW-0472">Membrane</keyword>
<feature type="transmembrane region" description="Helical" evidence="9">
    <location>
        <begin position="6"/>
        <end position="22"/>
    </location>
</feature>
<comment type="caution">
    <text evidence="10">The sequence shown here is derived from an EMBL/GenBank/DDBJ whole genome shotgun (WGS) entry which is preliminary data.</text>
</comment>
<evidence type="ECO:0000256" key="3">
    <source>
        <dbReference type="ARBA" id="ARBA00022475"/>
    </source>
</evidence>
<dbReference type="Pfam" id="PF02416">
    <property type="entry name" value="TatA_B_E"/>
    <property type="match status" value="1"/>
</dbReference>
<evidence type="ECO:0000256" key="6">
    <source>
        <dbReference type="ARBA" id="ARBA00022989"/>
    </source>
</evidence>
<keyword evidence="6 9" id="KW-1133">Transmembrane helix</keyword>